<dbReference type="Pfam" id="PF11251">
    <property type="entry name" value="DUF3050"/>
    <property type="match status" value="1"/>
</dbReference>
<organism evidence="1 2">
    <name type="scientific">Postechiella marina</name>
    <dbReference type="NCBI Taxonomy" id="943941"/>
    <lineage>
        <taxon>Bacteria</taxon>
        <taxon>Pseudomonadati</taxon>
        <taxon>Bacteroidota</taxon>
        <taxon>Flavobacteriia</taxon>
        <taxon>Flavobacteriales</taxon>
        <taxon>Flavobacteriaceae</taxon>
        <taxon>Postechiella</taxon>
    </lineage>
</organism>
<keyword evidence="2" id="KW-1185">Reference proteome</keyword>
<reference evidence="2" key="1">
    <citation type="journal article" date="2019" name="Int. J. Syst. Evol. Microbiol.">
        <title>The Global Catalogue of Microorganisms (GCM) 10K type strain sequencing project: providing services to taxonomists for standard genome sequencing and annotation.</title>
        <authorList>
            <consortium name="The Broad Institute Genomics Platform"/>
            <consortium name="The Broad Institute Genome Sequencing Center for Infectious Disease"/>
            <person name="Wu L."/>
            <person name="Ma J."/>
        </authorList>
    </citation>
    <scope>NUCLEOTIDE SEQUENCE [LARGE SCALE GENOMIC DNA]</scope>
    <source>
        <strain evidence="2">JCM 17630</strain>
    </source>
</reference>
<proteinExistence type="predicted"/>
<comment type="caution">
    <text evidence="1">The sequence shown here is derived from an EMBL/GenBank/DDBJ whole genome shotgun (WGS) entry which is preliminary data.</text>
</comment>
<dbReference type="Proteomes" id="UP001501496">
    <property type="component" value="Unassembled WGS sequence"/>
</dbReference>
<dbReference type="InterPro" id="IPR016084">
    <property type="entry name" value="Haem_Oase-like_multi-hlx"/>
</dbReference>
<accession>A0ABP8CER5</accession>
<name>A0ABP8CER5_9FLAO</name>
<gene>
    <name evidence="1" type="ORF">GCM10022291_28880</name>
</gene>
<dbReference type="Gene3D" id="1.20.910.10">
    <property type="entry name" value="Heme oxygenase-like"/>
    <property type="match status" value="1"/>
</dbReference>
<sequence length="122" mass="14199">MQIEKDTSQIKNFVSYIQDKYSIENAEYKVDLNLKMLQFITFTFNIISSNTPHKIASTFTFGRENVIPDMFFQIINQSEKESAASYSKLTYYLKRHIELDGDQHGPLSLKMIEELCGNSEQK</sequence>
<evidence type="ECO:0000313" key="2">
    <source>
        <dbReference type="Proteomes" id="UP001501496"/>
    </source>
</evidence>
<evidence type="ECO:0000313" key="1">
    <source>
        <dbReference type="EMBL" id="GAA4238432.1"/>
    </source>
</evidence>
<dbReference type="InterPro" id="IPR024423">
    <property type="entry name" value="DUF3050"/>
</dbReference>
<dbReference type="RefSeq" id="WP_344789023.1">
    <property type="nucleotide sequence ID" value="NZ_BAABCA010000006.1"/>
</dbReference>
<dbReference type="EMBL" id="BAABCA010000006">
    <property type="protein sequence ID" value="GAA4238432.1"/>
    <property type="molecule type" value="Genomic_DNA"/>
</dbReference>
<protein>
    <submittedName>
        <fullName evidence="1">Uncharacterized protein</fullName>
    </submittedName>
</protein>